<name>A0A1I5PLR1_9FIRM</name>
<reference evidence="5" key="1">
    <citation type="submission" date="2016-10" db="EMBL/GenBank/DDBJ databases">
        <authorList>
            <person name="Varghese N."/>
            <person name="Submissions S."/>
        </authorList>
    </citation>
    <scope>NUCLEOTIDE SEQUENCE [LARGE SCALE GENOMIC DNA]</scope>
    <source>
        <strain evidence="5">P18</strain>
    </source>
</reference>
<evidence type="ECO:0000256" key="2">
    <source>
        <dbReference type="ARBA" id="ARBA00022679"/>
    </source>
</evidence>
<dbReference type="AlphaFoldDB" id="A0A1I5PLR1"/>
<dbReference type="EMBL" id="FOXO01000001">
    <property type="protein sequence ID" value="SFP34975.1"/>
    <property type="molecule type" value="Genomic_DNA"/>
</dbReference>
<evidence type="ECO:0000313" key="5">
    <source>
        <dbReference type="Proteomes" id="UP000182624"/>
    </source>
</evidence>
<keyword evidence="2 4" id="KW-0808">Transferase</keyword>
<dbReference type="PANTHER" id="PTHR22916">
    <property type="entry name" value="GLYCOSYLTRANSFERASE"/>
    <property type="match status" value="1"/>
</dbReference>
<gene>
    <name evidence="4" type="ORF">SAMN04487928_10157</name>
</gene>
<feature type="domain" description="Glycosyltransferase 2-like" evidence="3">
    <location>
        <begin position="4"/>
        <end position="107"/>
    </location>
</feature>
<dbReference type="GO" id="GO:0016757">
    <property type="term" value="F:glycosyltransferase activity"/>
    <property type="evidence" value="ECO:0007669"/>
    <property type="project" value="UniProtKB-KW"/>
</dbReference>
<accession>A0A1I5PLR1</accession>
<dbReference type="RefSeq" id="WP_074882745.1">
    <property type="nucleotide sequence ID" value="NZ_FOXO01000001.1"/>
</dbReference>
<evidence type="ECO:0000313" key="4">
    <source>
        <dbReference type="EMBL" id="SFP34975.1"/>
    </source>
</evidence>
<dbReference type="InterPro" id="IPR001173">
    <property type="entry name" value="Glyco_trans_2-like"/>
</dbReference>
<evidence type="ECO:0000256" key="1">
    <source>
        <dbReference type="ARBA" id="ARBA00022676"/>
    </source>
</evidence>
<dbReference type="Proteomes" id="UP000182624">
    <property type="component" value="Unassembled WGS sequence"/>
</dbReference>
<proteinExistence type="predicted"/>
<evidence type="ECO:0000259" key="3">
    <source>
        <dbReference type="Pfam" id="PF00535"/>
    </source>
</evidence>
<sequence length="354" mass="40320">MIFSVIVPVHNAEKYIKEMMDCIIPQLGKSGMDAELILIENGSTDNSPAICDEYADKNQFVFCYHYGKIGAYAARKEGIKKSMGQWLIFADADDLLVDTAIEDICRGLTDASIAHKPFDIILYNAATSTNPSQRKFNFPFEENKVYGGALKDSFYKVMCEGDSLNAMWNKCVKRELAVEVLLDDKDMFLNYGEDLLQTAAFLDRAKGIVYLDKILYIYRPNEKGLTGGYHIEYLTNQETAWNKFDSYVKKWGGERFVTTVDRRKALTCSIAIAKLIYSDQPISIKKTELKNIFNSEFYRRYSQMPLPDWAPEESMEIHKLQISGGALQKLFLSGVKYSAKSAAKRVIKRKNKHV</sequence>
<dbReference type="InterPro" id="IPR029044">
    <property type="entry name" value="Nucleotide-diphossugar_trans"/>
</dbReference>
<dbReference type="OrthoDB" id="1640114at2"/>
<dbReference type="CDD" id="cd00761">
    <property type="entry name" value="Glyco_tranf_GTA_type"/>
    <property type="match status" value="1"/>
</dbReference>
<dbReference type="Gene3D" id="3.90.550.10">
    <property type="entry name" value="Spore Coat Polysaccharide Biosynthesis Protein SpsA, Chain A"/>
    <property type="match status" value="1"/>
</dbReference>
<keyword evidence="1" id="KW-0328">Glycosyltransferase</keyword>
<dbReference type="Pfam" id="PF00535">
    <property type="entry name" value="Glycos_transf_2"/>
    <property type="match status" value="1"/>
</dbReference>
<protein>
    <submittedName>
        <fullName evidence="4">Glycosyl transferase family 2</fullName>
    </submittedName>
</protein>
<keyword evidence="5" id="KW-1185">Reference proteome</keyword>
<organism evidence="4 5">
    <name type="scientific">Butyrivibrio proteoclasticus</name>
    <dbReference type="NCBI Taxonomy" id="43305"/>
    <lineage>
        <taxon>Bacteria</taxon>
        <taxon>Bacillati</taxon>
        <taxon>Bacillota</taxon>
        <taxon>Clostridia</taxon>
        <taxon>Lachnospirales</taxon>
        <taxon>Lachnospiraceae</taxon>
        <taxon>Butyrivibrio</taxon>
    </lineage>
</organism>
<dbReference type="SUPFAM" id="SSF53448">
    <property type="entry name" value="Nucleotide-diphospho-sugar transferases"/>
    <property type="match status" value="1"/>
</dbReference>
<dbReference type="PANTHER" id="PTHR22916:SF51">
    <property type="entry name" value="GLYCOSYLTRANSFERASE EPSH-RELATED"/>
    <property type="match status" value="1"/>
</dbReference>